<dbReference type="GO" id="GO:0016787">
    <property type="term" value="F:hydrolase activity"/>
    <property type="evidence" value="ECO:0007669"/>
    <property type="project" value="UniProtKB-KW"/>
</dbReference>
<dbReference type="AlphaFoldDB" id="A0A7X2J1X4"/>
<sequence>MKKSSDFSSLNQYVVQKQKEIGATAAAVYILKKGIAVNEYYAGNQGKTPGSRTTDEKTLFPLASIRKTYLGLAISLLIEEGKIKSLNDSIEDYLDITAPRVTLRHLVTHTHGLDQQDKQLLSAFAPGTQWMYNNSGVDLLIELIQKLTDQTLHDYVAKNIFTVYQLTETHWKTEAKEYMAEWPRKISGNSSVNFYASARDLAKWGCIHLNHGRFMGKQLLPRSVFERVVMSQTPSDLPKHFPRNGYFWWLQHPTPLNQLGEALPEDAYLILGISGCACLVIPSLQAVAVRMYNQTENPSGYNYLEDIRQFGNLVAYHL</sequence>
<dbReference type="OrthoDB" id="2356735at2"/>
<dbReference type="Pfam" id="PF00144">
    <property type="entry name" value="Beta-lactamase"/>
    <property type="match status" value="1"/>
</dbReference>
<dbReference type="RefSeq" id="WP_154309286.1">
    <property type="nucleotide sequence ID" value="NZ_WKKI01000047.1"/>
</dbReference>
<dbReference type="InterPro" id="IPR001466">
    <property type="entry name" value="Beta-lactam-related"/>
</dbReference>
<dbReference type="PANTHER" id="PTHR43283:SF7">
    <property type="entry name" value="BETA-LACTAMASE-RELATED DOMAIN-CONTAINING PROTEIN"/>
    <property type="match status" value="1"/>
</dbReference>
<protein>
    <submittedName>
        <fullName evidence="2">Serine hydrolase</fullName>
    </submittedName>
</protein>
<dbReference type="SUPFAM" id="SSF56601">
    <property type="entry name" value="beta-lactamase/transpeptidase-like"/>
    <property type="match status" value="1"/>
</dbReference>
<evidence type="ECO:0000259" key="1">
    <source>
        <dbReference type="Pfam" id="PF00144"/>
    </source>
</evidence>
<name>A0A7X2J1X4_9BACI</name>
<accession>A0A7X2J1X4</accession>
<keyword evidence="2" id="KW-0378">Hydrolase</keyword>
<organism evidence="2 3">
    <name type="scientific">Metabacillus lacus</name>
    <dbReference type="NCBI Taxonomy" id="1983721"/>
    <lineage>
        <taxon>Bacteria</taxon>
        <taxon>Bacillati</taxon>
        <taxon>Bacillota</taxon>
        <taxon>Bacilli</taxon>
        <taxon>Bacillales</taxon>
        <taxon>Bacillaceae</taxon>
        <taxon>Metabacillus</taxon>
    </lineage>
</organism>
<evidence type="ECO:0000313" key="2">
    <source>
        <dbReference type="EMBL" id="MRX73826.1"/>
    </source>
</evidence>
<dbReference type="Gene3D" id="3.40.710.10">
    <property type="entry name" value="DD-peptidase/beta-lactamase superfamily"/>
    <property type="match status" value="1"/>
</dbReference>
<dbReference type="InterPro" id="IPR012338">
    <property type="entry name" value="Beta-lactam/transpept-like"/>
</dbReference>
<comment type="caution">
    <text evidence="2">The sequence shown here is derived from an EMBL/GenBank/DDBJ whole genome shotgun (WGS) entry which is preliminary data.</text>
</comment>
<dbReference type="Proteomes" id="UP000448867">
    <property type="component" value="Unassembled WGS sequence"/>
</dbReference>
<dbReference type="PANTHER" id="PTHR43283">
    <property type="entry name" value="BETA-LACTAMASE-RELATED"/>
    <property type="match status" value="1"/>
</dbReference>
<gene>
    <name evidence="2" type="ORF">GJU40_16915</name>
</gene>
<reference evidence="2 3" key="1">
    <citation type="submission" date="2019-11" db="EMBL/GenBank/DDBJ databases">
        <title>Bacillus lacus genome.</title>
        <authorList>
            <person name="Allen C.J."/>
            <person name="Newman J.D."/>
        </authorList>
    </citation>
    <scope>NUCLEOTIDE SEQUENCE [LARGE SCALE GENOMIC DNA]</scope>
    <source>
        <strain evidence="2 3">KCTC 33946</strain>
    </source>
</reference>
<keyword evidence="3" id="KW-1185">Reference proteome</keyword>
<feature type="domain" description="Beta-lactamase-related" evidence="1">
    <location>
        <begin position="11"/>
        <end position="299"/>
    </location>
</feature>
<proteinExistence type="predicted"/>
<dbReference type="EMBL" id="WKKI01000047">
    <property type="protein sequence ID" value="MRX73826.1"/>
    <property type="molecule type" value="Genomic_DNA"/>
</dbReference>
<evidence type="ECO:0000313" key="3">
    <source>
        <dbReference type="Proteomes" id="UP000448867"/>
    </source>
</evidence>
<dbReference type="InterPro" id="IPR050789">
    <property type="entry name" value="Diverse_Enzym_Activities"/>
</dbReference>